<evidence type="ECO:0000256" key="9">
    <source>
        <dbReference type="SAM" id="MobiDB-lite"/>
    </source>
</evidence>
<protein>
    <recommendedName>
        <fullName evidence="13">Oligopeptide transporter 2</fullName>
    </recommendedName>
</protein>
<feature type="transmembrane region" description="Helical" evidence="10">
    <location>
        <begin position="85"/>
        <end position="104"/>
    </location>
</feature>
<keyword evidence="12" id="KW-1185">Reference proteome</keyword>
<dbReference type="Proteomes" id="UP000224567">
    <property type="component" value="Unassembled WGS sequence"/>
</dbReference>
<feature type="compositionally biased region" description="Polar residues" evidence="9">
    <location>
        <begin position="19"/>
        <end position="49"/>
    </location>
</feature>
<keyword evidence="8 10" id="KW-0472">Membrane</keyword>
<feature type="compositionally biased region" description="Basic residues" evidence="9">
    <location>
        <begin position="1"/>
        <end position="12"/>
    </location>
</feature>
<name>A0A2G2VLJ8_CAPBA</name>
<feature type="region of interest" description="Disordered" evidence="9">
    <location>
        <begin position="1"/>
        <end position="70"/>
    </location>
</feature>
<comment type="subcellular location">
    <subcellularLocation>
        <location evidence="1">Membrane</location>
        <topology evidence="1">Multi-pass membrane protein</topology>
    </subcellularLocation>
</comment>
<dbReference type="InterPro" id="IPR004648">
    <property type="entry name" value="Oligpept_transpt"/>
</dbReference>
<evidence type="ECO:0000256" key="8">
    <source>
        <dbReference type="ARBA" id="ARBA00023136"/>
    </source>
</evidence>
<sequence>MSSRKSRLKSKTKPKDEYSSTYQQLTQEEETLPNTRNTNGEYSSTYQQLRQEEEETLSNTRKSNDEISGNDDDYDIDEPVWTFRVLLLGLLSFIFLIIVTKYYLRETSECVMSMVWVTVFMYPIGFIMANKLPKRKIYLRPIGLEFPLNPGAFNKKEYAMISIIGNIGAVYGGLTSDFIFNASF</sequence>
<evidence type="ECO:0000256" key="5">
    <source>
        <dbReference type="ARBA" id="ARBA00022856"/>
    </source>
</evidence>
<evidence type="ECO:0000256" key="3">
    <source>
        <dbReference type="ARBA" id="ARBA00022448"/>
    </source>
</evidence>
<dbReference type="AlphaFoldDB" id="A0A2G2VLJ8"/>
<dbReference type="InterPro" id="IPR004813">
    <property type="entry name" value="OPT"/>
</dbReference>
<dbReference type="GO" id="GO:0035673">
    <property type="term" value="F:oligopeptide transmembrane transporter activity"/>
    <property type="evidence" value="ECO:0007669"/>
    <property type="project" value="InterPro"/>
</dbReference>
<dbReference type="Pfam" id="PF03169">
    <property type="entry name" value="OPT"/>
    <property type="match status" value="1"/>
</dbReference>
<feature type="transmembrane region" description="Helical" evidence="10">
    <location>
        <begin position="110"/>
        <end position="130"/>
    </location>
</feature>
<comment type="caution">
    <text evidence="11">The sequence shown here is derived from an EMBL/GenBank/DDBJ whole genome shotgun (WGS) entry which is preliminary data.</text>
</comment>
<reference evidence="11 12" key="1">
    <citation type="journal article" date="2017" name="Genome Biol.">
        <title>New reference genome sequences of hot pepper reveal the massive evolution of plant disease-resistance genes by retroduplication.</title>
        <authorList>
            <person name="Kim S."/>
            <person name="Park J."/>
            <person name="Yeom S.I."/>
            <person name="Kim Y.M."/>
            <person name="Seo E."/>
            <person name="Kim K.T."/>
            <person name="Kim M.S."/>
            <person name="Lee J.M."/>
            <person name="Cheong K."/>
            <person name="Shin H.S."/>
            <person name="Kim S.B."/>
            <person name="Han K."/>
            <person name="Lee J."/>
            <person name="Park M."/>
            <person name="Lee H.A."/>
            <person name="Lee H.Y."/>
            <person name="Lee Y."/>
            <person name="Oh S."/>
            <person name="Lee J.H."/>
            <person name="Choi E."/>
            <person name="Choi E."/>
            <person name="Lee S.E."/>
            <person name="Jeon J."/>
            <person name="Kim H."/>
            <person name="Choi G."/>
            <person name="Song H."/>
            <person name="Lee J."/>
            <person name="Lee S.C."/>
            <person name="Kwon J.K."/>
            <person name="Lee H.Y."/>
            <person name="Koo N."/>
            <person name="Hong Y."/>
            <person name="Kim R.W."/>
            <person name="Kang W.H."/>
            <person name="Huh J.H."/>
            <person name="Kang B.C."/>
            <person name="Yang T.J."/>
            <person name="Lee Y.H."/>
            <person name="Bennetzen J.L."/>
            <person name="Choi D."/>
        </authorList>
    </citation>
    <scope>NUCLEOTIDE SEQUENCE [LARGE SCALE GENOMIC DNA]</scope>
    <source>
        <strain evidence="12">cv. PBC81</strain>
    </source>
</reference>
<evidence type="ECO:0000256" key="6">
    <source>
        <dbReference type="ARBA" id="ARBA00022927"/>
    </source>
</evidence>
<evidence type="ECO:0000313" key="12">
    <source>
        <dbReference type="Proteomes" id="UP000224567"/>
    </source>
</evidence>
<reference evidence="12" key="2">
    <citation type="journal article" date="2017" name="J. Anim. Genet.">
        <title>Multiple reference genome sequences of hot pepper reveal the massive evolution of plant disease resistance genes by retroduplication.</title>
        <authorList>
            <person name="Kim S."/>
            <person name="Park J."/>
            <person name="Yeom S.-I."/>
            <person name="Kim Y.-M."/>
            <person name="Seo E."/>
            <person name="Kim K.-T."/>
            <person name="Kim M.-S."/>
            <person name="Lee J.M."/>
            <person name="Cheong K."/>
            <person name="Shin H.-S."/>
            <person name="Kim S.-B."/>
            <person name="Han K."/>
            <person name="Lee J."/>
            <person name="Park M."/>
            <person name="Lee H.-A."/>
            <person name="Lee H.-Y."/>
            <person name="Lee Y."/>
            <person name="Oh S."/>
            <person name="Lee J.H."/>
            <person name="Choi E."/>
            <person name="Choi E."/>
            <person name="Lee S.E."/>
            <person name="Jeon J."/>
            <person name="Kim H."/>
            <person name="Choi G."/>
            <person name="Song H."/>
            <person name="Lee J."/>
            <person name="Lee S.-C."/>
            <person name="Kwon J.-K."/>
            <person name="Lee H.-Y."/>
            <person name="Koo N."/>
            <person name="Hong Y."/>
            <person name="Kim R.W."/>
            <person name="Kang W.-H."/>
            <person name="Huh J.H."/>
            <person name="Kang B.-C."/>
            <person name="Yang T.-J."/>
            <person name="Lee Y.-H."/>
            <person name="Bennetzen J.L."/>
            <person name="Choi D."/>
        </authorList>
    </citation>
    <scope>NUCLEOTIDE SEQUENCE [LARGE SCALE GENOMIC DNA]</scope>
    <source>
        <strain evidence="12">cv. PBC81</strain>
    </source>
</reference>
<evidence type="ECO:0000256" key="1">
    <source>
        <dbReference type="ARBA" id="ARBA00004141"/>
    </source>
</evidence>
<keyword evidence="6" id="KW-0653">Protein transport</keyword>
<keyword evidence="7 10" id="KW-1133">Transmembrane helix</keyword>
<dbReference type="PANTHER" id="PTHR22601">
    <property type="entry name" value="ISP4 LIKE PROTEIN"/>
    <property type="match status" value="1"/>
</dbReference>
<evidence type="ECO:0000313" key="11">
    <source>
        <dbReference type="EMBL" id="PHT33840.1"/>
    </source>
</evidence>
<evidence type="ECO:0000256" key="7">
    <source>
        <dbReference type="ARBA" id="ARBA00022989"/>
    </source>
</evidence>
<evidence type="ECO:0000256" key="10">
    <source>
        <dbReference type="SAM" id="Phobius"/>
    </source>
</evidence>
<organism evidence="11 12">
    <name type="scientific">Capsicum baccatum</name>
    <name type="common">Peruvian pepper</name>
    <dbReference type="NCBI Taxonomy" id="33114"/>
    <lineage>
        <taxon>Eukaryota</taxon>
        <taxon>Viridiplantae</taxon>
        <taxon>Streptophyta</taxon>
        <taxon>Embryophyta</taxon>
        <taxon>Tracheophyta</taxon>
        <taxon>Spermatophyta</taxon>
        <taxon>Magnoliopsida</taxon>
        <taxon>eudicotyledons</taxon>
        <taxon>Gunneridae</taxon>
        <taxon>Pentapetalae</taxon>
        <taxon>asterids</taxon>
        <taxon>lamiids</taxon>
        <taxon>Solanales</taxon>
        <taxon>Solanaceae</taxon>
        <taxon>Solanoideae</taxon>
        <taxon>Capsiceae</taxon>
        <taxon>Capsicum</taxon>
    </lineage>
</organism>
<dbReference type="EMBL" id="MLFT02000011">
    <property type="protein sequence ID" value="PHT33840.1"/>
    <property type="molecule type" value="Genomic_DNA"/>
</dbReference>
<dbReference type="OrthoDB" id="1305136at2759"/>
<evidence type="ECO:0000256" key="2">
    <source>
        <dbReference type="ARBA" id="ARBA00005484"/>
    </source>
</evidence>
<dbReference type="GO" id="GO:0015031">
    <property type="term" value="P:protein transport"/>
    <property type="evidence" value="ECO:0007669"/>
    <property type="project" value="UniProtKB-KW"/>
</dbReference>
<keyword evidence="3" id="KW-0813">Transport</keyword>
<evidence type="ECO:0008006" key="13">
    <source>
        <dbReference type="Google" id="ProtNLM"/>
    </source>
</evidence>
<comment type="similarity">
    <text evidence="2">Belongs to the oligopeptide OPT transporter (TC 2.A.67.1) family.</text>
</comment>
<evidence type="ECO:0000256" key="4">
    <source>
        <dbReference type="ARBA" id="ARBA00022692"/>
    </source>
</evidence>
<proteinExistence type="inferred from homology"/>
<dbReference type="GO" id="GO:0016020">
    <property type="term" value="C:membrane"/>
    <property type="evidence" value="ECO:0007669"/>
    <property type="project" value="UniProtKB-SubCell"/>
</dbReference>
<accession>A0A2G2VLJ8</accession>
<keyword evidence="5" id="KW-0571">Peptide transport</keyword>
<gene>
    <name evidence="11" type="ORF">CQW23_25640</name>
</gene>
<keyword evidence="4 10" id="KW-0812">Transmembrane</keyword>